<dbReference type="Gene3D" id="2.30.260.10">
    <property type="entry name" value="putative xylanase like domain"/>
    <property type="match status" value="1"/>
</dbReference>
<dbReference type="Gene3D" id="1.10.3670.10">
    <property type="entry name" value="Putative xylanase like domain"/>
    <property type="match status" value="1"/>
</dbReference>
<dbReference type="PROSITE" id="PS51257">
    <property type="entry name" value="PROKAR_LIPOPROTEIN"/>
    <property type="match status" value="1"/>
</dbReference>
<dbReference type="InterPro" id="IPR038765">
    <property type="entry name" value="Papain-like_cys_pep_sf"/>
</dbReference>
<comment type="caution">
    <text evidence="1">The sequence shown here is derived from an EMBL/GenBank/DDBJ whole genome shotgun (WGS) entry which is preliminary data.</text>
</comment>
<evidence type="ECO:0000313" key="2">
    <source>
        <dbReference type="Proteomes" id="UP000732105"/>
    </source>
</evidence>
<reference evidence="1 2" key="1">
    <citation type="submission" date="2018-12" db="EMBL/GenBank/DDBJ databases">
        <title>Marinifilum JC070 sp. nov., a marine bacterium isolated from Yongle Blue Hole in the South China Sea.</title>
        <authorList>
            <person name="Fu T."/>
        </authorList>
    </citation>
    <scope>NUCLEOTIDE SEQUENCE [LARGE SCALE GENOMIC DNA]</scope>
    <source>
        <strain evidence="1 2">JC070</strain>
    </source>
</reference>
<dbReference type="InterPro" id="IPR010846">
    <property type="entry name" value="AmiA-like"/>
</dbReference>
<dbReference type="Pfam" id="PF07313">
    <property type="entry name" value="AmiA-like"/>
    <property type="match status" value="1"/>
</dbReference>
<accession>A0ABX1X0T1</accession>
<organism evidence="1 2">
    <name type="scientific">Marinifilum caeruleilacunae</name>
    <dbReference type="NCBI Taxonomy" id="2499076"/>
    <lineage>
        <taxon>Bacteria</taxon>
        <taxon>Pseudomonadati</taxon>
        <taxon>Bacteroidota</taxon>
        <taxon>Bacteroidia</taxon>
        <taxon>Marinilabiliales</taxon>
        <taxon>Marinifilaceae</taxon>
    </lineage>
</organism>
<proteinExistence type="predicted"/>
<dbReference type="Proteomes" id="UP000732105">
    <property type="component" value="Unassembled WGS sequence"/>
</dbReference>
<dbReference type="SUPFAM" id="SSF54001">
    <property type="entry name" value="Cysteine proteinases"/>
    <property type="match status" value="1"/>
</dbReference>
<gene>
    <name evidence="1" type="ORF">ELS83_18655</name>
</gene>
<protein>
    <submittedName>
        <fullName evidence="1">DUF1460 domain-containing protein</fullName>
    </submittedName>
</protein>
<dbReference type="RefSeq" id="WP_171597078.1">
    <property type="nucleotide sequence ID" value="NZ_RZNH01000043.1"/>
</dbReference>
<keyword evidence="2" id="KW-1185">Reference proteome</keyword>
<sequence>MRRLSIHLLILLFAVVACKGKVVQQSEPNKLVQFSDTLDQSIFNSIKNLARQNSFAQLENADRILEVGKLFLQTPYVGGTLESEGGEKLVVNLRELDCTTYLENVVVLSSIARQNDFSENDFLHKLKKLRYRKGELSDYSSRLHYFSDWIFENEQKGIVKNVTREIGGVAYQKEINFMSNHVDSYAALKADSSLIVSIRNTENAINERDLFYIPEDEVHSVENKIHNGDLIAITTKIKGLDISHVGIAIHVGDRLHLMHASSLAKKVVISDIPLADILKESKLQSGIMVSRVIE</sequence>
<dbReference type="EMBL" id="RZNH01000043">
    <property type="protein sequence ID" value="NOU61821.1"/>
    <property type="molecule type" value="Genomic_DNA"/>
</dbReference>
<name>A0ABX1X0T1_9BACT</name>
<evidence type="ECO:0000313" key="1">
    <source>
        <dbReference type="EMBL" id="NOU61821.1"/>
    </source>
</evidence>